<feature type="region of interest" description="Disordered" evidence="1">
    <location>
        <begin position="133"/>
        <end position="167"/>
    </location>
</feature>
<accession>A0A5N4E7S2</accession>
<name>A0A5N4E7S2_CAMDR</name>
<evidence type="ECO:0000313" key="2">
    <source>
        <dbReference type="EMBL" id="KAB1279553.1"/>
    </source>
</evidence>
<protein>
    <submittedName>
        <fullName evidence="2">Cell division cycle-associated protein 7</fullName>
    </submittedName>
</protein>
<reference evidence="2 3" key="1">
    <citation type="journal article" date="2019" name="Mol. Ecol. Resour.">
        <title>Improving Illumina assemblies with Hi-C and long reads: an example with the North African dromedary.</title>
        <authorList>
            <person name="Elbers J.P."/>
            <person name="Rogers M.F."/>
            <person name="Perelman P.L."/>
            <person name="Proskuryakova A.A."/>
            <person name="Serdyukova N.A."/>
            <person name="Johnson W.E."/>
            <person name="Horin P."/>
            <person name="Corander J."/>
            <person name="Murphy D."/>
            <person name="Burger P.A."/>
        </authorList>
    </citation>
    <scope>NUCLEOTIDE SEQUENCE [LARGE SCALE GENOMIC DNA]</scope>
    <source>
        <strain evidence="2">Drom800</strain>
        <tissue evidence="2">Blood</tissue>
    </source>
</reference>
<keyword evidence="2" id="KW-0131">Cell cycle</keyword>
<keyword evidence="2" id="KW-0132">Cell division</keyword>
<dbReference type="Proteomes" id="UP000299084">
    <property type="component" value="Unassembled WGS sequence"/>
</dbReference>
<comment type="caution">
    <text evidence="2">The sequence shown here is derived from an EMBL/GenBank/DDBJ whole genome shotgun (WGS) entry which is preliminary data.</text>
</comment>
<evidence type="ECO:0000313" key="3">
    <source>
        <dbReference type="Proteomes" id="UP000299084"/>
    </source>
</evidence>
<gene>
    <name evidence="2" type="ORF">Cadr_000006970</name>
</gene>
<feature type="region of interest" description="Disordered" evidence="1">
    <location>
        <begin position="195"/>
        <end position="225"/>
    </location>
</feature>
<keyword evidence="3" id="KW-1185">Reference proteome</keyword>
<evidence type="ECO:0000256" key="1">
    <source>
        <dbReference type="SAM" id="MobiDB-lite"/>
    </source>
</evidence>
<dbReference type="AlphaFoldDB" id="A0A5N4E7S2"/>
<organism evidence="2 3">
    <name type="scientific">Camelus dromedarius</name>
    <name type="common">Dromedary</name>
    <name type="synonym">Arabian camel</name>
    <dbReference type="NCBI Taxonomy" id="9838"/>
    <lineage>
        <taxon>Eukaryota</taxon>
        <taxon>Metazoa</taxon>
        <taxon>Chordata</taxon>
        <taxon>Craniata</taxon>
        <taxon>Vertebrata</taxon>
        <taxon>Euteleostomi</taxon>
        <taxon>Mammalia</taxon>
        <taxon>Eutheria</taxon>
        <taxon>Laurasiatheria</taxon>
        <taxon>Artiodactyla</taxon>
        <taxon>Tylopoda</taxon>
        <taxon>Camelidae</taxon>
        <taxon>Camelus</taxon>
    </lineage>
</organism>
<dbReference type="GO" id="GO:0051301">
    <property type="term" value="P:cell division"/>
    <property type="evidence" value="ECO:0007669"/>
    <property type="project" value="UniProtKB-KW"/>
</dbReference>
<proteinExistence type="predicted"/>
<sequence>MKLISMETSSSSDDSCDSFASDNFANTKPKFRSDISEELANVFYEDSDNESFCGFSESEVQDVLDHCGFLQKPRPDVTNELASIFHADSDDESFCGFSESEIQDGMRLQADGTGCRTRSQRRLSGPLRVAMKFPTRSTRGAANKRAAAPEPSENSVTDSNSDSEDENGMNFLEKRALNIKQNKAMLAKLMSELESFPGSFPGRRSLPGPSPTDLRGHRGNLLTDL</sequence>
<dbReference type="EMBL" id="JWIN03000005">
    <property type="protein sequence ID" value="KAB1279553.1"/>
    <property type="molecule type" value="Genomic_DNA"/>
</dbReference>